<dbReference type="PANTHER" id="PTHR11432">
    <property type="entry name" value="NADH DEHYDROGENASE SUBUNIT 1"/>
    <property type="match status" value="1"/>
</dbReference>
<keyword evidence="6 10" id="KW-0812">Transmembrane</keyword>
<evidence type="ECO:0000256" key="9">
    <source>
        <dbReference type="ARBA" id="ARBA00023136"/>
    </source>
</evidence>
<gene>
    <name evidence="13" type="primary">nad1</name>
</gene>
<evidence type="ECO:0000256" key="3">
    <source>
        <dbReference type="ARBA" id="ARBA00010535"/>
    </source>
</evidence>
<evidence type="ECO:0000256" key="5">
    <source>
        <dbReference type="ARBA" id="ARBA00022448"/>
    </source>
</evidence>
<dbReference type="InterPro" id="IPR001694">
    <property type="entry name" value="NADH_UbQ_OxRdtase_su1/FPO"/>
</dbReference>
<feature type="transmembrane region" description="Helical" evidence="12">
    <location>
        <begin position="148"/>
        <end position="166"/>
    </location>
</feature>
<feature type="transmembrane region" description="Helical" evidence="12">
    <location>
        <begin position="12"/>
        <end position="29"/>
    </location>
</feature>
<dbReference type="AlphaFoldDB" id="A0A7R6D8P6"/>
<dbReference type="GO" id="GO:0005743">
    <property type="term" value="C:mitochondrial inner membrane"/>
    <property type="evidence" value="ECO:0007669"/>
    <property type="project" value="UniProtKB-SubCell"/>
</dbReference>
<protein>
    <recommendedName>
        <fullName evidence="4 11">NADH-ubiquinone oxidoreductase chain 1</fullName>
        <ecNumber evidence="11">7.1.1.2</ecNumber>
    </recommendedName>
</protein>
<comment type="function">
    <text evidence="1">Core subunit of the mitochondrial membrane respiratory chain NADH dehydrogenase (Complex I) that is believed to belong to the minimal assembly required for catalysis. Complex I functions in the transfer of electrons from NADH to the respiratory chain. The immediate electron acceptor for the enzyme is believed to be ubiquinone.</text>
</comment>
<organism evidence="13">
    <name type="scientific">Allobathynella sp. JHS-2017</name>
    <dbReference type="NCBI Taxonomy" id="2025385"/>
    <lineage>
        <taxon>Eukaryota</taxon>
        <taxon>Metazoa</taxon>
        <taxon>Ecdysozoa</taxon>
        <taxon>Arthropoda</taxon>
        <taxon>Crustacea</taxon>
        <taxon>Multicrustacea</taxon>
        <taxon>Malacostraca</taxon>
        <taxon>Eumalacostraca</taxon>
        <taxon>Syncarida</taxon>
        <taxon>Bathynellacea</taxon>
        <taxon>Parabathynellidae</taxon>
        <taxon>Allobathynella</taxon>
    </lineage>
</organism>
<evidence type="ECO:0000256" key="1">
    <source>
        <dbReference type="ARBA" id="ARBA00003257"/>
    </source>
</evidence>
<feature type="transmembrane region" description="Helical" evidence="12">
    <location>
        <begin position="106"/>
        <end position="127"/>
    </location>
</feature>
<keyword evidence="9 12" id="KW-0472">Membrane</keyword>
<dbReference type="InterPro" id="IPR018086">
    <property type="entry name" value="NADH_UbQ_OxRdtase_su1_CS"/>
</dbReference>
<dbReference type="EC" id="7.1.1.2" evidence="11"/>
<keyword evidence="11 13" id="KW-0496">Mitochondrion</keyword>
<dbReference type="GO" id="GO:0003954">
    <property type="term" value="F:NADH dehydrogenase activity"/>
    <property type="evidence" value="ECO:0007669"/>
    <property type="project" value="TreeGrafter"/>
</dbReference>
<comment type="subcellular location">
    <subcellularLocation>
        <location evidence="10">Mitochondrion inner membrane</location>
        <topology evidence="10">Multi-pass membrane protein</topology>
    </subcellularLocation>
    <subcellularLocation>
        <location evidence="2">Mitochondrion membrane</location>
        <topology evidence="2">Multi-pass membrane protein</topology>
    </subcellularLocation>
</comment>
<feature type="transmembrane region" description="Helical" evidence="12">
    <location>
        <begin position="172"/>
        <end position="192"/>
    </location>
</feature>
<keyword evidence="5" id="KW-0813">Transport</keyword>
<proteinExistence type="inferred from homology"/>
<accession>A0A7R6D8P6</accession>
<geneLocation type="mitochondrion" evidence="13"/>
<keyword evidence="7 12" id="KW-1133">Transmembrane helix</keyword>
<evidence type="ECO:0000256" key="12">
    <source>
        <dbReference type="SAM" id="Phobius"/>
    </source>
</evidence>
<dbReference type="PROSITE" id="PS00668">
    <property type="entry name" value="COMPLEX1_ND1_2"/>
    <property type="match status" value="1"/>
</dbReference>
<comment type="catalytic activity">
    <reaction evidence="11">
        <text>a ubiquinone + NADH + 5 H(+)(in) = a ubiquinol + NAD(+) + 4 H(+)(out)</text>
        <dbReference type="Rhea" id="RHEA:29091"/>
        <dbReference type="Rhea" id="RHEA-COMP:9565"/>
        <dbReference type="Rhea" id="RHEA-COMP:9566"/>
        <dbReference type="ChEBI" id="CHEBI:15378"/>
        <dbReference type="ChEBI" id="CHEBI:16389"/>
        <dbReference type="ChEBI" id="CHEBI:17976"/>
        <dbReference type="ChEBI" id="CHEBI:57540"/>
        <dbReference type="ChEBI" id="CHEBI:57945"/>
        <dbReference type="EC" id="7.1.1.2"/>
    </reaction>
</comment>
<keyword evidence="8 11" id="KW-0830">Ubiquinone</keyword>
<comment type="similarity">
    <text evidence="3 10">Belongs to the complex I subunit 1 family.</text>
</comment>
<feature type="transmembrane region" description="Helical" evidence="12">
    <location>
        <begin position="223"/>
        <end position="245"/>
    </location>
</feature>
<evidence type="ECO:0000256" key="6">
    <source>
        <dbReference type="ARBA" id="ARBA00022692"/>
    </source>
</evidence>
<feature type="transmembrane region" description="Helical" evidence="12">
    <location>
        <begin position="74"/>
        <end position="94"/>
    </location>
</feature>
<name>A0A7R6D8P6_9CRUS</name>
<feature type="transmembrane region" description="Helical" evidence="12">
    <location>
        <begin position="280"/>
        <end position="302"/>
    </location>
</feature>
<dbReference type="PANTHER" id="PTHR11432:SF3">
    <property type="entry name" value="NADH-UBIQUINONE OXIDOREDUCTASE CHAIN 1"/>
    <property type="match status" value="1"/>
</dbReference>
<dbReference type="EMBL" id="KY310669">
    <property type="protein sequence ID" value="ASV72570.1"/>
    <property type="molecule type" value="Genomic_DNA"/>
</dbReference>
<dbReference type="GO" id="GO:0008137">
    <property type="term" value="F:NADH dehydrogenase (ubiquinone) activity"/>
    <property type="evidence" value="ECO:0007669"/>
    <property type="project" value="UniProtKB-EC"/>
</dbReference>
<feature type="transmembrane region" description="Helical" evidence="12">
    <location>
        <begin position="251"/>
        <end position="268"/>
    </location>
</feature>
<evidence type="ECO:0000256" key="4">
    <source>
        <dbReference type="ARBA" id="ARBA00021009"/>
    </source>
</evidence>
<evidence type="ECO:0000313" key="13">
    <source>
        <dbReference type="EMBL" id="ASV72570.1"/>
    </source>
</evidence>
<sequence length="311" mass="36018">MDTSLLLKNINLLMLLIMVLVAVAFFSLAERKLLSSMQIRLGPNKMGFMGILQPFSDAIKLFTKNQIFLSFSNYTMYLITPILMLVLSLMFWLVSPKYNWSLSMKLTIMLFLVLVSLGVYTSMIMGLTANSKYSILGSLRSMAQTISYEISLILIVFSFIYMLSSFNSSEKYFNMALLIIYLPFSIFFYLSLLAETNRTPFDLTEGESELVSGFNTEFMSGSFALIFMSEYSMILIMSLMFVIIFMFKTNYMVVLAQTLMISLSFIWIRGTVPRIRYDNLMMLAWKIFLTISLYMMLFTYTVKISLDYWHN</sequence>
<evidence type="ECO:0000256" key="8">
    <source>
        <dbReference type="ARBA" id="ARBA00023075"/>
    </source>
</evidence>
<evidence type="ECO:0000256" key="2">
    <source>
        <dbReference type="ARBA" id="ARBA00004225"/>
    </source>
</evidence>
<evidence type="ECO:0000256" key="7">
    <source>
        <dbReference type="ARBA" id="ARBA00022989"/>
    </source>
</evidence>
<reference evidence="13" key="1">
    <citation type="submission" date="2016-12" db="EMBL/GenBank/DDBJ databases">
        <title>A first mitochondrial genomes of three bathynellaceans (Malacostraca: Syncarida: Bathynellacea), and their phylogenetic position in Malacostraca.</title>
        <authorList>
            <person name="Song J.-H."/>
            <person name="Cho J.-L."/>
            <person name="Min G.-S."/>
        </authorList>
    </citation>
    <scope>NUCLEOTIDE SEQUENCE</scope>
    <source>
        <strain evidence="13">A</strain>
    </source>
</reference>
<dbReference type="Pfam" id="PF00146">
    <property type="entry name" value="NADHdh"/>
    <property type="match status" value="1"/>
</dbReference>
<dbReference type="GO" id="GO:0009060">
    <property type="term" value="P:aerobic respiration"/>
    <property type="evidence" value="ECO:0007669"/>
    <property type="project" value="TreeGrafter"/>
</dbReference>
<evidence type="ECO:0000256" key="11">
    <source>
        <dbReference type="RuleBase" id="RU000473"/>
    </source>
</evidence>
<evidence type="ECO:0000256" key="10">
    <source>
        <dbReference type="RuleBase" id="RU000471"/>
    </source>
</evidence>
<keyword evidence="10" id="KW-0520">NAD</keyword>